<evidence type="ECO:0000313" key="2">
    <source>
        <dbReference type="EMBL" id="KAF9473158.1"/>
    </source>
</evidence>
<keyword evidence="3" id="KW-1185">Reference proteome</keyword>
<protein>
    <submittedName>
        <fullName evidence="2">Uncharacterized protein</fullName>
    </submittedName>
</protein>
<dbReference type="AlphaFoldDB" id="A0A9P5YQB7"/>
<evidence type="ECO:0000313" key="3">
    <source>
        <dbReference type="Proteomes" id="UP000807469"/>
    </source>
</evidence>
<name>A0A9P5YQB7_9AGAR</name>
<reference evidence="2" key="1">
    <citation type="submission" date="2020-11" db="EMBL/GenBank/DDBJ databases">
        <authorList>
            <consortium name="DOE Joint Genome Institute"/>
            <person name="Ahrendt S."/>
            <person name="Riley R."/>
            <person name="Andreopoulos W."/>
            <person name="Labutti K."/>
            <person name="Pangilinan J."/>
            <person name="Ruiz-Duenas F.J."/>
            <person name="Barrasa J.M."/>
            <person name="Sanchez-Garcia M."/>
            <person name="Camarero S."/>
            <person name="Miyauchi S."/>
            <person name="Serrano A."/>
            <person name="Linde D."/>
            <person name="Babiker R."/>
            <person name="Drula E."/>
            <person name="Ayuso-Fernandez I."/>
            <person name="Pacheco R."/>
            <person name="Padilla G."/>
            <person name="Ferreira P."/>
            <person name="Barriuso J."/>
            <person name="Kellner H."/>
            <person name="Castanera R."/>
            <person name="Alfaro M."/>
            <person name="Ramirez L."/>
            <person name="Pisabarro A.G."/>
            <person name="Kuo A."/>
            <person name="Tritt A."/>
            <person name="Lipzen A."/>
            <person name="He G."/>
            <person name="Yan M."/>
            <person name="Ng V."/>
            <person name="Cullen D."/>
            <person name="Martin F."/>
            <person name="Rosso M.-N."/>
            <person name="Henrissat B."/>
            <person name="Hibbett D."/>
            <person name="Martinez A.T."/>
            <person name="Grigoriev I.V."/>
        </authorList>
    </citation>
    <scope>NUCLEOTIDE SEQUENCE</scope>
    <source>
        <strain evidence="2">CIRM-BRFM 674</strain>
    </source>
</reference>
<organism evidence="2 3">
    <name type="scientific">Pholiota conissans</name>
    <dbReference type="NCBI Taxonomy" id="109636"/>
    <lineage>
        <taxon>Eukaryota</taxon>
        <taxon>Fungi</taxon>
        <taxon>Dikarya</taxon>
        <taxon>Basidiomycota</taxon>
        <taxon>Agaricomycotina</taxon>
        <taxon>Agaricomycetes</taxon>
        <taxon>Agaricomycetidae</taxon>
        <taxon>Agaricales</taxon>
        <taxon>Agaricineae</taxon>
        <taxon>Strophariaceae</taxon>
        <taxon>Pholiota</taxon>
    </lineage>
</organism>
<comment type="caution">
    <text evidence="2">The sequence shown here is derived from an EMBL/GenBank/DDBJ whole genome shotgun (WGS) entry which is preliminary data.</text>
</comment>
<dbReference type="Proteomes" id="UP000807469">
    <property type="component" value="Unassembled WGS sequence"/>
</dbReference>
<keyword evidence="1" id="KW-0472">Membrane</keyword>
<dbReference type="EMBL" id="MU155466">
    <property type="protein sequence ID" value="KAF9473158.1"/>
    <property type="molecule type" value="Genomic_DNA"/>
</dbReference>
<keyword evidence="1" id="KW-0812">Transmembrane</keyword>
<evidence type="ECO:0000256" key="1">
    <source>
        <dbReference type="SAM" id="Phobius"/>
    </source>
</evidence>
<feature type="transmembrane region" description="Helical" evidence="1">
    <location>
        <begin position="174"/>
        <end position="193"/>
    </location>
</feature>
<keyword evidence="1" id="KW-1133">Transmembrane helix</keyword>
<proteinExistence type="predicted"/>
<accession>A0A9P5YQB7</accession>
<gene>
    <name evidence="2" type="ORF">BDN70DRAFT_899995</name>
</gene>
<sequence length="209" mass="23338">MHLITASLFAFGNVVPSSICGKIAPQEDKWQGTLRSLESTLTATMMMIRGGFVVRIVDVSVQYIRYLYPRNSGQMGYINEMSKTYCHLELISLHISPQPCSLLLSIPVVSSHFLDGLITHSHHIVTSALSEALRSDDWCFHYNSGFRDSEFVALRYFHAMHGGTSCYDTMLNSGILSVAVCVWDVFGFFFFFYSGGWVGVSKEAEHGIA</sequence>